<evidence type="ECO:0000256" key="1">
    <source>
        <dbReference type="SAM" id="MobiDB-lite"/>
    </source>
</evidence>
<comment type="caution">
    <text evidence="2">The sequence shown here is derived from an EMBL/GenBank/DDBJ whole genome shotgun (WGS) entry which is preliminary data.</text>
</comment>
<protein>
    <submittedName>
        <fullName evidence="2">Uncharacterized protein</fullName>
    </submittedName>
</protein>
<name>A0ABW3ED77_9LACO</name>
<dbReference type="Proteomes" id="UP001597104">
    <property type="component" value="Unassembled WGS sequence"/>
</dbReference>
<feature type="region of interest" description="Disordered" evidence="1">
    <location>
        <begin position="35"/>
        <end position="54"/>
    </location>
</feature>
<evidence type="ECO:0000313" key="2">
    <source>
        <dbReference type="EMBL" id="MFD0897332.1"/>
    </source>
</evidence>
<dbReference type="EMBL" id="JBHTIO010000032">
    <property type="protein sequence ID" value="MFD0897332.1"/>
    <property type="molecule type" value="Genomic_DNA"/>
</dbReference>
<reference evidence="3" key="1">
    <citation type="journal article" date="2019" name="Int. J. Syst. Evol. Microbiol.">
        <title>The Global Catalogue of Microorganisms (GCM) 10K type strain sequencing project: providing services to taxonomists for standard genome sequencing and annotation.</title>
        <authorList>
            <consortium name="The Broad Institute Genomics Platform"/>
            <consortium name="The Broad Institute Genome Sequencing Center for Infectious Disease"/>
            <person name="Wu L."/>
            <person name="Ma J."/>
        </authorList>
    </citation>
    <scope>NUCLEOTIDE SEQUENCE [LARGE SCALE GENOMIC DNA]</scope>
    <source>
        <strain evidence="3">CCM 8925</strain>
    </source>
</reference>
<sequence length="54" mass="6195">MILEIDSREYTRRLLKRFKAEVGFDRLSKSDQQKMGDGFIDGWQASETADPNGS</sequence>
<accession>A0ABW3ED77</accession>
<keyword evidence="3" id="KW-1185">Reference proteome</keyword>
<proteinExistence type="predicted"/>
<organism evidence="2 3">
    <name type="scientific">Loigolactobacillus binensis</name>
    <dbReference type="NCBI Taxonomy" id="2559922"/>
    <lineage>
        <taxon>Bacteria</taxon>
        <taxon>Bacillati</taxon>
        <taxon>Bacillota</taxon>
        <taxon>Bacilli</taxon>
        <taxon>Lactobacillales</taxon>
        <taxon>Lactobacillaceae</taxon>
        <taxon>Loigolactobacillus</taxon>
    </lineage>
</organism>
<feature type="compositionally biased region" description="Polar residues" evidence="1">
    <location>
        <begin position="45"/>
        <end position="54"/>
    </location>
</feature>
<evidence type="ECO:0000313" key="3">
    <source>
        <dbReference type="Proteomes" id="UP001597104"/>
    </source>
</evidence>
<gene>
    <name evidence="2" type="ORF">ACFQZ7_06215</name>
</gene>
<dbReference type="RefSeq" id="WP_171001836.1">
    <property type="nucleotide sequence ID" value="NZ_BJDN01000006.1"/>
</dbReference>